<feature type="transmembrane region" description="Helical" evidence="1">
    <location>
        <begin position="175"/>
        <end position="198"/>
    </location>
</feature>
<comment type="caution">
    <text evidence="2">The sequence shown here is derived from an EMBL/GenBank/DDBJ whole genome shotgun (WGS) entry which is preliminary data.</text>
</comment>
<reference evidence="3" key="1">
    <citation type="journal article" date="2015" name="PLoS Genet.">
        <title>Genome Sequence and Transcriptome Analyses of Chrysochromulina tobin: Metabolic Tools for Enhanced Algal Fitness in the Prominent Order Prymnesiales (Haptophyceae).</title>
        <authorList>
            <person name="Hovde B.T."/>
            <person name="Deodato C.R."/>
            <person name="Hunsperger H.M."/>
            <person name="Ryken S.A."/>
            <person name="Yost W."/>
            <person name="Jha R.K."/>
            <person name="Patterson J."/>
            <person name="Monnat R.J. Jr."/>
            <person name="Barlow S.B."/>
            <person name="Starkenburg S.R."/>
            <person name="Cattolico R.A."/>
        </authorList>
    </citation>
    <scope>NUCLEOTIDE SEQUENCE</scope>
    <source>
        <strain evidence="3">CCMP291</strain>
    </source>
</reference>
<dbReference type="OrthoDB" id="119067at2759"/>
<feature type="transmembrane region" description="Helical" evidence="1">
    <location>
        <begin position="82"/>
        <end position="103"/>
    </location>
</feature>
<accession>A0A0M0JQ48</accession>
<dbReference type="Proteomes" id="UP000037460">
    <property type="component" value="Unassembled WGS sequence"/>
</dbReference>
<evidence type="ECO:0000313" key="2">
    <source>
        <dbReference type="EMBL" id="KOO28378.1"/>
    </source>
</evidence>
<keyword evidence="1" id="KW-0812">Transmembrane</keyword>
<proteinExistence type="predicted"/>
<sequence>MLVSLVLGYLLAHLLTHLLTRKAQPATWPAQGAMDGGLGCTALGMALGLLLRAPLAALQTASLPTSGWLLFYGQEVSEEEGWAWSFDPLFTAIVAGFIIVNYTRGGQAFDETCHLISRPIFLLFFVFIGVSMKLNLLVHNLSACLFIFFSRLALIIIGTRLGGHLAGSPVEHSNMYWMGLFTQAGVTIGLAHHAAFYFAWGPDFAAMIIGAAVLNQIFGPPLTKYAIRVAGEDSAAVLSPSAAVGAPSAEARVTEML</sequence>
<dbReference type="PANTHER" id="PTHR43021">
    <property type="entry name" value="NA(+)/H(+) ANTIPORTER-RELATED"/>
    <property type="match status" value="1"/>
</dbReference>
<keyword evidence="1" id="KW-1133">Transmembrane helix</keyword>
<organism evidence="2 3">
    <name type="scientific">Chrysochromulina tobinii</name>
    <dbReference type="NCBI Taxonomy" id="1460289"/>
    <lineage>
        <taxon>Eukaryota</taxon>
        <taxon>Haptista</taxon>
        <taxon>Haptophyta</taxon>
        <taxon>Prymnesiophyceae</taxon>
        <taxon>Prymnesiales</taxon>
        <taxon>Chrysochromulinaceae</taxon>
        <taxon>Chrysochromulina</taxon>
    </lineage>
</organism>
<feature type="transmembrane region" description="Helical" evidence="1">
    <location>
        <begin position="140"/>
        <end position="163"/>
    </location>
</feature>
<feature type="transmembrane region" description="Helical" evidence="1">
    <location>
        <begin position="115"/>
        <end position="134"/>
    </location>
</feature>
<protein>
    <submittedName>
        <fullName evidence="2">Sodium hydrogen exchanger</fullName>
    </submittedName>
</protein>
<gene>
    <name evidence="2" type="ORF">Ctob_007730</name>
</gene>
<evidence type="ECO:0000256" key="1">
    <source>
        <dbReference type="SAM" id="Phobius"/>
    </source>
</evidence>
<keyword evidence="3" id="KW-1185">Reference proteome</keyword>
<evidence type="ECO:0000313" key="3">
    <source>
        <dbReference type="Proteomes" id="UP000037460"/>
    </source>
</evidence>
<name>A0A0M0JQ48_9EUKA</name>
<keyword evidence="1" id="KW-0472">Membrane</keyword>
<dbReference type="AlphaFoldDB" id="A0A0M0JQ48"/>
<dbReference type="PANTHER" id="PTHR43021:SF2">
    <property type="entry name" value="CATION_H+ EXCHANGER DOMAIN-CONTAINING PROTEIN"/>
    <property type="match status" value="1"/>
</dbReference>
<dbReference type="EMBL" id="JWZX01002577">
    <property type="protein sequence ID" value="KOO28378.1"/>
    <property type="molecule type" value="Genomic_DNA"/>
</dbReference>